<dbReference type="PANTHER" id="PTHR33841:SF1">
    <property type="entry name" value="DNA METHYLTRANSFERASE A"/>
    <property type="match status" value="1"/>
</dbReference>
<dbReference type="REBASE" id="203448">
    <property type="entry name" value="AbaBI1ORF1047P"/>
</dbReference>
<evidence type="ECO:0000259" key="8">
    <source>
        <dbReference type="Pfam" id="PF07669"/>
    </source>
</evidence>
<dbReference type="InterPro" id="IPR025931">
    <property type="entry name" value="TaqI_C"/>
</dbReference>
<dbReference type="InterPro" id="IPR029063">
    <property type="entry name" value="SAM-dependent_MTases_sf"/>
</dbReference>
<evidence type="ECO:0000256" key="5">
    <source>
        <dbReference type="ARBA" id="ARBA00022747"/>
    </source>
</evidence>
<sequence>MTSKILNDLIQDVNHDTLTRFFQDRSSLFRADKASLKEYETDQFKEGTKLGELPFGLIDHIIVCCFKVTRELSERSGKKAQYELAKKVIRDLSMDAGIFVFIGENGAFRFSLVYASYLGTKVDYSNFRRFTYYVSPQLTNKTFRQRIGEGDFSSLESIKEAFSVEKVTKEFYQKISYWYFWACQQCQFPKDAEAEENGRQVAVIRLITRMIFIWFMREMKLVPNNLFEKSFFKAALKNHDDANSTYYMAILQNLFFATLNTKPEERNFRSPVRGAKGINPDFGNQYKYRYQDLFHAPDQLTNYFGEIPFLNGGLFDCLDDKPQGRYVDGFTETKKFQPRVPNVLFFSPERTVDINAELGTTNRTYRVEGLINILSTYNFTIDENTLDDQDVALDPELLGKVFENLLASFNPETSTTARKATGSYYTPREIVDYMVEESLKAYFANYLDDVDAIEDKLESLFDTNNDENPFTAEETRRMVDLVEDVRIVDPAVGSGAFPMGALNKLVFILAKLDKDNVLWKKAQLDGADAISDPAVRANVKESIQNYFREKDANYGRKLYLIQKCIYGVDIQQIAVEIAKLRFFIALLVDEKVDKSKDNWGIEPLPNLDFKIMQGNSLISEYLGIKFTLDGDGADKNGNLHLFADENKQYIEAFDQKKTEYQITSDPRHKKALQKEIEDLLIKIFEDLVKRQKSNYYQRLKAVERKYADIPDRASRENAISEEKLQLAKSFDFDFSAVEEQLRQFTSRQRIKPFFPWEMYFSEVFLEKNGFDVIIANPPYIGEKGHKELFSEVKKANLKEYYLGKMDYYYFFIHLAFDLGNPESQIAFITTNYYPTATGAVKLRADINKRASVRKLINLNELTIFESAQGQHNMISLLSKGYQPDLIAQTCITKRKGMISPEIFSRIVNKLDDQTGYYLVLQKYLYDDIDHQIRLSGIKNLQCDPIQTALQKMAKFGYPLGEICNVNQGIVTGADKVSKSHIRKLNIDAEVGEGIFVLNGQEVDELNPLNSDKKILNPWFKNSDINRWFTSITTPEKILYLHRKSEPSVRIINHLRKYKSILENRREVTNHVIEWWKLQWPRSEDIFLGQKIVVPQRSPTNTFAYNDIPWYASADVYYITEKKKQVSLKYLLALLNSHLLYVWLYFRGKRKGEMLELYQKPLSEVPIKLIPNSQQKPFVDLVDQLLSLTYSNNYFNDMDQQRQVRTLELEIDRLVFELYELTDEEISAIMSFNN</sequence>
<dbReference type="OrthoDB" id="9815272at2"/>
<dbReference type="SUPFAM" id="SSF116734">
    <property type="entry name" value="DNA methylase specificity domain"/>
    <property type="match status" value="1"/>
</dbReference>
<comment type="catalytic activity">
    <reaction evidence="7">
        <text>a 2'-deoxyadenosine in DNA + S-adenosyl-L-methionine = an N(6)-methyl-2'-deoxyadenosine in DNA + S-adenosyl-L-homocysteine + H(+)</text>
        <dbReference type="Rhea" id="RHEA:15197"/>
        <dbReference type="Rhea" id="RHEA-COMP:12418"/>
        <dbReference type="Rhea" id="RHEA-COMP:12419"/>
        <dbReference type="ChEBI" id="CHEBI:15378"/>
        <dbReference type="ChEBI" id="CHEBI:57856"/>
        <dbReference type="ChEBI" id="CHEBI:59789"/>
        <dbReference type="ChEBI" id="CHEBI:90615"/>
        <dbReference type="ChEBI" id="CHEBI:90616"/>
        <dbReference type="EC" id="2.1.1.72"/>
    </reaction>
</comment>
<keyword evidence="4" id="KW-0949">S-adenosyl-L-methionine</keyword>
<keyword evidence="11" id="KW-1185">Reference proteome</keyword>
<dbReference type="RefSeq" id="WP_087861989.1">
    <property type="nucleotide sequence ID" value="NZ_LT859958.1"/>
</dbReference>
<dbReference type="PROSITE" id="PS00092">
    <property type="entry name" value="N6_MTASE"/>
    <property type="match status" value="1"/>
</dbReference>
<dbReference type="SUPFAM" id="SSF53335">
    <property type="entry name" value="S-adenosyl-L-methionine-dependent methyltransferases"/>
    <property type="match status" value="1"/>
</dbReference>
<dbReference type="Proteomes" id="UP000195514">
    <property type="component" value="Chromosome I"/>
</dbReference>
<reference evidence="11" key="1">
    <citation type="submission" date="2017-05" db="EMBL/GenBank/DDBJ databases">
        <authorList>
            <person name="Kirkegaard R."/>
            <person name="Mcilroy J S."/>
        </authorList>
    </citation>
    <scope>NUCLEOTIDE SEQUENCE [LARGE SCALE GENOMIC DNA]</scope>
</reference>
<evidence type="ECO:0000313" key="11">
    <source>
        <dbReference type="Proteomes" id="UP000195514"/>
    </source>
</evidence>
<protein>
    <recommendedName>
        <fullName evidence="1">site-specific DNA-methyltransferase (adenine-specific)</fullName>
        <ecNumber evidence="1">2.1.1.72</ecNumber>
    </recommendedName>
</protein>
<keyword evidence="5" id="KW-0680">Restriction system</keyword>
<accession>A0A1Y6K321</accession>
<evidence type="ECO:0000256" key="4">
    <source>
        <dbReference type="ARBA" id="ARBA00022691"/>
    </source>
</evidence>
<dbReference type="GO" id="GO:0009307">
    <property type="term" value="P:DNA restriction-modification system"/>
    <property type="evidence" value="ECO:0007669"/>
    <property type="project" value="UniProtKB-KW"/>
</dbReference>
<proteinExistence type="predicted"/>
<feature type="domain" description="Type II methyltransferase M.TaqI-like" evidence="8">
    <location>
        <begin position="563"/>
        <end position="864"/>
    </location>
</feature>
<dbReference type="Pfam" id="PF07669">
    <property type="entry name" value="Eco57I"/>
    <property type="match status" value="1"/>
</dbReference>
<dbReference type="Gene3D" id="3.40.50.150">
    <property type="entry name" value="Vaccinia Virus protein VP39"/>
    <property type="match status" value="1"/>
</dbReference>
<keyword evidence="3" id="KW-0808">Transferase</keyword>
<evidence type="ECO:0000256" key="6">
    <source>
        <dbReference type="ARBA" id="ARBA00023125"/>
    </source>
</evidence>
<dbReference type="Pfam" id="PF12950">
    <property type="entry name" value="TaqI_C"/>
    <property type="match status" value="1"/>
</dbReference>
<dbReference type="KEGG" id="abat:CFX1CAM_1047"/>
<gene>
    <name evidence="10" type="ORF">CFX1CAM_1047</name>
</gene>
<evidence type="ECO:0000256" key="2">
    <source>
        <dbReference type="ARBA" id="ARBA00022603"/>
    </source>
</evidence>
<dbReference type="EC" id="2.1.1.72" evidence="1"/>
<dbReference type="GO" id="GO:0003677">
    <property type="term" value="F:DNA binding"/>
    <property type="evidence" value="ECO:0007669"/>
    <property type="project" value="UniProtKB-KW"/>
</dbReference>
<evidence type="ECO:0000256" key="1">
    <source>
        <dbReference type="ARBA" id="ARBA00011900"/>
    </source>
</evidence>
<evidence type="ECO:0000259" key="9">
    <source>
        <dbReference type="Pfam" id="PF12950"/>
    </source>
</evidence>
<feature type="domain" description="TaqI-like C-terminal specificity" evidence="9">
    <location>
        <begin position="1068"/>
        <end position="1166"/>
    </location>
</feature>
<dbReference type="InterPro" id="IPR044946">
    <property type="entry name" value="Restrct_endonuc_typeI_TRD_sf"/>
</dbReference>
<dbReference type="EMBL" id="LT859958">
    <property type="protein sequence ID" value="SMX54112.1"/>
    <property type="molecule type" value="Genomic_DNA"/>
</dbReference>
<dbReference type="GO" id="GO:0009007">
    <property type="term" value="F:site-specific DNA-methyltransferase (adenine-specific) activity"/>
    <property type="evidence" value="ECO:0007669"/>
    <property type="project" value="UniProtKB-EC"/>
</dbReference>
<dbReference type="AlphaFoldDB" id="A0A1Y6K321"/>
<evidence type="ECO:0000313" key="10">
    <source>
        <dbReference type="EMBL" id="SMX54112.1"/>
    </source>
</evidence>
<dbReference type="PRINTS" id="PR00507">
    <property type="entry name" value="N12N6MTFRASE"/>
</dbReference>
<dbReference type="Gene3D" id="3.90.220.20">
    <property type="entry name" value="DNA methylase specificity domains"/>
    <property type="match status" value="1"/>
</dbReference>
<dbReference type="GO" id="GO:0032259">
    <property type="term" value="P:methylation"/>
    <property type="evidence" value="ECO:0007669"/>
    <property type="project" value="UniProtKB-KW"/>
</dbReference>
<keyword evidence="6" id="KW-0238">DNA-binding</keyword>
<evidence type="ECO:0000256" key="7">
    <source>
        <dbReference type="ARBA" id="ARBA00047942"/>
    </source>
</evidence>
<name>A0A1Y6K321_9CHLR</name>
<dbReference type="InterPro" id="IPR050953">
    <property type="entry name" value="N4_N6_ade-DNA_methylase"/>
</dbReference>
<dbReference type="InterPro" id="IPR011639">
    <property type="entry name" value="MethylTrfase_TaqI-like_dom"/>
</dbReference>
<dbReference type="InterPro" id="IPR002052">
    <property type="entry name" value="DNA_methylase_N6_adenine_CS"/>
</dbReference>
<organism evidence="10 11">
    <name type="scientific">Candidatus Brevifilum fermentans</name>
    <dbReference type="NCBI Taxonomy" id="1986204"/>
    <lineage>
        <taxon>Bacteria</taxon>
        <taxon>Bacillati</taxon>
        <taxon>Chloroflexota</taxon>
        <taxon>Anaerolineae</taxon>
        <taxon>Anaerolineales</taxon>
        <taxon>Anaerolineaceae</taxon>
        <taxon>Candidatus Brevifilum</taxon>
    </lineage>
</organism>
<dbReference type="PANTHER" id="PTHR33841">
    <property type="entry name" value="DNA METHYLTRANSFERASE YEEA-RELATED"/>
    <property type="match status" value="1"/>
</dbReference>
<keyword evidence="2" id="KW-0489">Methyltransferase</keyword>
<evidence type="ECO:0000256" key="3">
    <source>
        <dbReference type="ARBA" id="ARBA00022679"/>
    </source>
</evidence>